<keyword evidence="3 6" id="KW-0285">Flavoprotein</keyword>
<dbReference type="InterPro" id="IPR009100">
    <property type="entry name" value="AcylCoA_DH/oxidase_NM_dom_sf"/>
</dbReference>
<evidence type="ECO:0000259" key="9">
    <source>
        <dbReference type="Pfam" id="PF02771"/>
    </source>
</evidence>
<dbReference type="GO" id="GO:0003995">
    <property type="term" value="F:acyl-CoA dehydrogenase activity"/>
    <property type="evidence" value="ECO:0007669"/>
    <property type="project" value="InterPro"/>
</dbReference>
<evidence type="ECO:0000256" key="5">
    <source>
        <dbReference type="ARBA" id="ARBA00023002"/>
    </source>
</evidence>
<dbReference type="PANTHER" id="PTHR43884:SF12">
    <property type="entry name" value="ISOVALERYL-COA DEHYDROGENASE, MITOCHONDRIAL-RELATED"/>
    <property type="match status" value="1"/>
</dbReference>
<evidence type="ECO:0000256" key="3">
    <source>
        <dbReference type="ARBA" id="ARBA00022630"/>
    </source>
</evidence>
<dbReference type="EMBL" id="QUNO01000025">
    <property type="protein sequence ID" value="REH29452.1"/>
    <property type="molecule type" value="Genomic_DNA"/>
</dbReference>
<dbReference type="OrthoDB" id="2769798at2"/>
<evidence type="ECO:0008006" key="12">
    <source>
        <dbReference type="Google" id="ProtNLM"/>
    </source>
</evidence>
<dbReference type="Gene3D" id="2.40.110.10">
    <property type="entry name" value="Butyryl-CoA Dehydrogenase, subunit A, domain 2"/>
    <property type="match status" value="1"/>
</dbReference>
<evidence type="ECO:0000259" key="7">
    <source>
        <dbReference type="Pfam" id="PF00441"/>
    </source>
</evidence>
<dbReference type="PANTHER" id="PTHR43884">
    <property type="entry name" value="ACYL-COA DEHYDROGENASE"/>
    <property type="match status" value="1"/>
</dbReference>
<feature type="domain" description="Acyl-CoA dehydrogenase/oxidase C-terminal" evidence="7">
    <location>
        <begin position="227"/>
        <end position="373"/>
    </location>
</feature>
<evidence type="ECO:0000256" key="4">
    <source>
        <dbReference type="ARBA" id="ARBA00022827"/>
    </source>
</evidence>
<dbReference type="Pfam" id="PF02770">
    <property type="entry name" value="Acyl-CoA_dh_M"/>
    <property type="match status" value="1"/>
</dbReference>
<keyword evidence="4 6" id="KW-0274">FAD</keyword>
<feature type="domain" description="Acyl-CoA dehydrogenase/oxidase N-terminal" evidence="9">
    <location>
        <begin position="9"/>
        <end position="120"/>
    </location>
</feature>
<dbReference type="Pfam" id="PF00441">
    <property type="entry name" value="Acyl-CoA_dh_1"/>
    <property type="match status" value="1"/>
</dbReference>
<protein>
    <recommendedName>
        <fullName evidence="12">Alkylation response protein AidB-like acyl-CoA dehydrogenase</fullName>
    </recommendedName>
</protein>
<dbReference type="PROSITE" id="PS00072">
    <property type="entry name" value="ACYL_COA_DH_1"/>
    <property type="match status" value="1"/>
</dbReference>
<dbReference type="Gene3D" id="1.20.140.10">
    <property type="entry name" value="Butyryl-CoA Dehydrogenase, subunit A, domain 3"/>
    <property type="match status" value="1"/>
</dbReference>
<dbReference type="RefSeq" id="WP_116181287.1">
    <property type="nucleotide sequence ID" value="NZ_CP144375.1"/>
</dbReference>
<evidence type="ECO:0000256" key="2">
    <source>
        <dbReference type="ARBA" id="ARBA00009347"/>
    </source>
</evidence>
<dbReference type="Pfam" id="PF02771">
    <property type="entry name" value="Acyl-CoA_dh_N"/>
    <property type="match status" value="1"/>
</dbReference>
<dbReference type="InterPro" id="IPR037069">
    <property type="entry name" value="AcylCoA_DH/ox_N_sf"/>
</dbReference>
<evidence type="ECO:0000313" key="11">
    <source>
        <dbReference type="Proteomes" id="UP000256269"/>
    </source>
</evidence>
<evidence type="ECO:0000259" key="8">
    <source>
        <dbReference type="Pfam" id="PF02770"/>
    </source>
</evidence>
<dbReference type="SUPFAM" id="SSF47203">
    <property type="entry name" value="Acyl-CoA dehydrogenase C-terminal domain-like"/>
    <property type="match status" value="1"/>
</dbReference>
<evidence type="ECO:0000313" key="10">
    <source>
        <dbReference type="EMBL" id="REH29452.1"/>
    </source>
</evidence>
<reference evidence="10 11" key="1">
    <citation type="submission" date="2018-08" db="EMBL/GenBank/DDBJ databases">
        <title>Genomic Encyclopedia of Archaeal and Bacterial Type Strains, Phase II (KMG-II): from individual species to whole genera.</title>
        <authorList>
            <person name="Goeker M."/>
        </authorList>
    </citation>
    <scope>NUCLEOTIDE SEQUENCE [LARGE SCALE GENOMIC DNA]</scope>
    <source>
        <strain evidence="10 11">DSM 45791</strain>
    </source>
</reference>
<dbReference type="InterPro" id="IPR013786">
    <property type="entry name" value="AcylCoA_DH/ox_N"/>
</dbReference>
<dbReference type="Gene3D" id="1.10.540.10">
    <property type="entry name" value="Acyl-CoA dehydrogenase/oxidase, N-terminal domain"/>
    <property type="match status" value="1"/>
</dbReference>
<accession>A0A3E0GX81</accession>
<dbReference type="PROSITE" id="PS00073">
    <property type="entry name" value="ACYL_COA_DH_2"/>
    <property type="match status" value="1"/>
</dbReference>
<dbReference type="InterPro" id="IPR009075">
    <property type="entry name" value="AcylCo_DH/oxidase_C"/>
</dbReference>
<proteinExistence type="inferred from homology"/>
<dbReference type="PIRSF" id="PIRSF016578">
    <property type="entry name" value="HsaA"/>
    <property type="match status" value="1"/>
</dbReference>
<name>A0A3E0GX81_9PSEU</name>
<dbReference type="InterPro" id="IPR036250">
    <property type="entry name" value="AcylCo_DH-like_C"/>
</dbReference>
<dbReference type="SUPFAM" id="SSF56645">
    <property type="entry name" value="Acyl-CoA dehydrogenase NM domain-like"/>
    <property type="match status" value="1"/>
</dbReference>
<keyword evidence="5 6" id="KW-0560">Oxidoreductase</keyword>
<dbReference type="GO" id="GO:0050660">
    <property type="term" value="F:flavin adenine dinucleotide binding"/>
    <property type="evidence" value="ECO:0007669"/>
    <property type="project" value="InterPro"/>
</dbReference>
<sequence length="376" mass="40886">MPAERLLPTTEAEDLIALVREICRDELAPHAATEEEAGRFPREKLRLLGKTGLLGLPYPEELGGGGQPYEVYLQVLEEIAASWLTVAEAVSVHVMSCYPLATFGADEQRERWLPDMISGELLGAYALSEPQAGSDPAGMTTRAVREGDDYVLNGTKAWITHAGVADFYTVMARTGDVSCFLVDGHSEGLSAAEREKTMGLTGSPVAQLRFDDVRVPAERRIGDEGCGLKFALSALDSGRLGIAACAVGLAQAALDEAVRYARERRQFGKPIIEFQGMEFLLADMAAAVESARATYLEAARRRDRKLPFSRQASIAKLVATDAAMKVTTDAVQVLGGAGYTRDFPAERYMREAKVLQIFEGTNQIQRMVIGRHLAKS</sequence>
<comment type="similarity">
    <text evidence="2 6">Belongs to the acyl-CoA dehydrogenase family.</text>
</comment>
<dbReference type="FunFam" id="2.40.110.10:FF:000002">
    <property type="entry name" value="Acyl-CoA dehydrogenase fadE12"/>
    <property type="match status" value="1"/>
</dbReference>
<dbReference type="FunFam" id="1.20.140.10:FF:000004">
    <property type="entry name" value="Acyl-CoA dehydrogenase FadE25"/>
    <property type="match status" value="1"/>
</dbReference>
<gene>
    <name evidence="10" type="ORF">BCF44_12567</name>
</gene>
<evidence type="ECO:0000256" key="6">
    <source>
        <dbReference type="RuleBase" id="RU362125"/>
    </source>
</evidence>
<feature type="domain" description="Acyl-CoA oxidase/dehydrogenase middle" evidence="8">
    <location>
        <begin position="124"/>
        <end position="213"/>
    </location>
</feature>
<dbReference type="Proteomes" id="UP000256269">
    <property type="component" value="Unassembled WGS sequence"/>
</dbReference>
<dbReference type="InterPro" id="IPR006091">
    <property type="entry name" value="Acyl-CoA_Oxase/DH_mid-dom"/>
</dbReference>
<comment type="caution">
    <text evidence="10">The sequence shown here is derived from an EMBL/GenBank/DDBJ whole genome shotgun (WGS) entry which is preliminary data.</text>
</comment>
<evidence type="ECO:0000256" key="1">
    <source>
        <dbReference type="ARBA" id="ARBA00001974"/>
    </source>
</evidence>
<organism evidence="10 11">
    <name type="scientific">Kutzneria buriramensis</name>
    <dbReference type="NCBI Taxonomy" id="1045776"/>
    <lineage>
        <taxon>Bacteria</taxon>
        <taxon>Bacillati</taxon>
        <taxon>Actinomycetota</taxon>
        <taxon>Actinomycetes</taxon>
        <taxon>Pseudonocardiales</taxon>
        <taxon>Pseudonocardiaceae</taxon>
        <taxon>Kutzneria</taxon>
    </lineage>
</organism>
<comment type="cofactor">
    <cofactor evidence="1 6">
        <name>FAD</name>
        <dbReference type="ChEBI" id="CHEBI:57692"/>
    </cofactor>
</comment>
<dbReference type="InterPro" id="IPR006089">
    <property type="entry name" value="Acyl-CoA_DH_CS"/>
</dbReference>
<dbReference type="InterPro" id="IPR046373">
    <property type="entry name" value="Acyl-CoA_Oxase/DH_mid-dom_sf"/>
</dbReference>
<keyword evidence="11" id="KW-1185">Reference proteome</keyword>
<dbReference type="AlphaFoldDB" id="A0A3E0GX81"/>